<dbReference type="Gene3D" id="2.60.40.10">
    <property type="entry name" value="Immunoglobulins"/>
    <property type="match status" value="1"/>
</dbReference>
<dbReference type="SUPFAM" id="SSF100895">
    <property type="entry name" value="Kazal-type serine protease inhibitors"/>
    <property type="match status" value="1"/>
</dbReference>
<evidence type="ECO:0000313" key="3">
    <source>
        <dbReference type="EMBL" id="KKR12686.1"/>
    </source>
</evidence>
<dbReference type="Gene3D" id="3.30.60.30">
    <property type="match status" value="1"/>
</dbReference>
<dbReference type="STRING" id="1619013.UT41_C0001G0230"/>
<dbReference type="InterPro" id="IPR036058">
    <property type="entry name" value="Kazal_dom_sf"/>
</dbReference>
<dbReference type="Pfam" id="PF07705">
    <property type="entry name" value="CARDB"/>
    <property type="match status" value="1"/>
</dbReference>
<name>A0A0G0NIQ4_9BACT</name>
<reference evidence="3 4" key="1">
    <citation type="journal article" date="2015" name="Nature">
        <title>rRNA introns, odd ribosomes, and small enigmatic genomes across a large radiation of phyla.</title>
        <authorList>
            <person name="Brown C.T."/>
            <person name="Hug L.A."/>
            <person name="Thomas B.C."/>
            <person name="Sharon I."/>
            <person name="Castelle C.J."/>
            <person name="Singh A."/>
            <person name="Wilkins M.J."/>
            <person name="Williams K.H."/>
            <person name="Banfield J.F."/>
        </authorList>
    </citation>
    <scope>NUCLEOTIDE SEQUENCE [LARGE SCALE GENOMIC DNA]</scope>
</reference>
<dbReference type="Proteomes" id="UP000034665">
    <property type="component" value="Unassembled WGS sequence"/>
</dbReference>
<dbReference type="AlphaFoldDB" id="A0A0G0NIQ4"/>
<evidence type="ECO:0000256" key="1">
    <source>
        <dbReference type="SAM" id="MobiDB-lite"/>
    </source>
</evidence>
<feature type="compositionally biased region" description="Polar residues" evidence="1">
    <location>
        <begin position="58"/>
        <end position="87"/>
    </location>
</feature>
<evidence type="ECO:0000259" key="2">
    <source>
        <dbReference type="PROSITE" id="PS51465"/>
    </source>
</evidence>
<dbReference type="InterPro" id="IPR013783">
    <property type="entry name" value="Ig-like_fold"/>
</dbReference>
<feature type="region of interest" description="Disordered" evidence="1">
    <location>
        <begin position="50"/>
        <end position="110"/>
    </location>
</feature>
<feature type="region of interest" description="Disordered" evidence="1">
    <location>
        <begin position="172"/>
        <end position="230"/>
    </location>
</feature>
<dbReference type="CDD" id="cd00104">
    <property type="entry name" value="KAZAL_FS"/>
    <property type="match status" value="1"/>
</dbReference>
<feature type="compositionally biased region" description="Low complexity" evidence="1">
    <location>
        <begin position="172"/>
        <end position="228"/>
    </location>
</feature>
<gene>
    <name evidence="3" type="ORF">UT41_C0001G0230</name>
</gene>
<accession>A0A0G0NIQ4</accession>
<organism evidence="3 4">
    <name type="scientific">Candidatus Wolfebacteria bacterium GW2011_GWC2_39_22</name>
    <dbReference type="NCBI Taxonomy" id="1619013"/>
    <lineage>
        <taxon>Bacteria</taxon>
        <taxon>Candidatus Wolfeibacteriota</taxon>
    </lineage>
</organism>
<dbReference type="PROSITE" id="PS51465">
    <property type="entry name" value="KAZAL_2"/>
    <property type="match status" value="1"/>
</dbReference>
<dbReference type="InterPro" id="IPR002350">
    <property type="entry name" value="Kazal_dom"/>
</dbReference>
<proteinExistence type="predicted"/>
<feature type="compositionally biased region" description="Low complexity" evidence="1">
    <location>
        <begin position="88"/>
        <end position="109"/>
    </location>
</feature>
<evidence type="ECO:0000313" key="4">
    <source>
        <dbReference type="Proteomes" id="UP000034665"/>
    </source>
</evidence>
<dbReference type="InterPro" id="IPR011635">
    <property type="entry name" value="CARDB"/>
</dbReference>
<sequence length="384" mass="40559">MYKIKSKTLMVCVAILIVMTLTTPVITYAAWWNPVSWFKVLVSKIIPKREKAPEKPQPQATEDSGFKNASSSSSTPEYQVATGNDYPQQNNTGSSNNSSRSNSQNANSNATYYDETPEFHVASSSGGQSSSACPDTGQPMCGTNGVTYRNYCELQSAGATYNYGSACVPPANTGSSTGSASGSNSETSVGYSTGSNATTDTNASAASTTATGSASNVNTNTTTGSGTATTGGSGAEAVTFSCGLSANPSQAVNLRNRTGSYEYRPIPATVGADIKWYTNIINTGPDDMGEWKSENIGIGTRCYSTVYYQIDLNSDNTWDVTMKGDMAQLRATDPNMVDHFAIKNSSSWKAVAGNHAWRICADGANKINETNETDNCVEGTIEVK</sequence>
<dbReference type="Pfam" id="PF07648">
    <property type="entry name" value="Kazal_2"/>
    <property type="match status" value="1"/>
</dbReference>
<comment type="caution">
    <text evidence="3">The sequence shown here is derived from an EMBL/GenBank/DDBJ whole genome shotgun (WGS) entry which is preliminary data.</text>
</comment>
<protein>
    <recommendedName>
        <fullName evidence="2">Kazal-like domain-containing protein</fullName>
    </recommendedName>
</protein>
<dbReference type="EMBL" id="LBWR01000001">
    <property type="protein sequence ID" value="KKR12686.1"/>
    <property type="molecule type" value="Genomic_DNA"/>
</dbReference>
<feature type="domain" description="Kazal-like" evidence="2">
    <location>
        <begin position="132"/>
        <end position="182"/>
    </location>
</feature>